<reference evidence="1 2" key="1">
    <citation type="journal article" date="2023" name="J. Phycol.">
        <title>Chrysosporum ovalisporum is synonymous with the true-branching cyanobacterium Umezakia natans (Nostocales/Aphanizomenonaceae).</title>
        <authorList>
            <person name="McGregor G.B."/>
            <person name="Sendall B.C."/>
            <person name="Niiyama Y."/>
            <person name="Tuji A."/>
            <person name="Willis A."/>
        </authorList>
    </citation>
    <scope>NUCLEOTIDE SEQUENCE [LARGE SCALE GENOMIC DNA]</scope>
    <source>
        <strain evidence="1 2">FSS-62</strain>
    </source>
</reference>
<dbReference type="RefSeq" id="WP_280656966.1">
    <property type="nucleotide sequence ID" value="NZ_JANQDL010000098.1"/>
</dbReference>
<dbReference type="Proteomes" id="UP001159370">
    <property type="component" value="Unassembled WGS sequence"/>
</dbReference>
<accession>A0AA43KFW0</accession>
<proteinExistence type="predicted"/>
<organism evidence="1 2">
    <name type="scientific">Umezakia ovalisporum FSS-62</name>
    <dbReference type="NCBI Taxonomy" id="2971776"/>
    <lineage>
        <taxon>Bacteria</taxon>
        <taxon>Bacillati</taxon>
        <taxon>Cyanobacteriota</taxon>
        <taxon>Cyanophyceae</taxon>
        <taxon>Nostocales</taxon>
        <taxon>Nodulariaceae</taxon>
        <taxon>Umezakia</taxon>
    </lineage>
</organism>
<comment type="caution">
    <text evidence="1">The sequence shown here is derived from an EMBL/GenBank/DDBJ whole genome shotgun (WGS) entry which is preliminary data.</text>
</comment>
<evidence type="ECO:0000313" key="2">
    <source>
        <dbReference type="Proteomes" id="UP001159370"/>
    </source>
</evidence>
<evidence type="ECO:0000313" key="1">
    <source>
        <dbReference type="EMBL" id="MDH6065067.1"/>
    </source>
</evidence>
<gene>
    <name evidence="1" type="ORF">NWP23_15155</name>
</gene>
<dbReference type="AlphaFoldDB" id="A0AA43KFW0"/>
<protein>
    <submittedName>
        <fullName evidence="1">Uncharacterized protein</fullName>
    </submittedName>
</protein>
<dbReference type="EMBL" id="JANQDL010000098">
    <property type="protein sequence ID" value="MDH6065067.1"/>
    <property type="molecule type" value="Genomic_DNA"/>
</dbReference>
<dbReference type="SUPFAM" id="SSF56024">
    <property type="entry name" value="Phospholipase D/nuclease"/>
    <property type="match status" value="1"/>
</dbReference>
<name>A0AA43KFW0_9CYAN</name>
<sequence length="598" mass="67435">MFLAFASKPIDEKLINLAEEITAQNPHLSVLAAREFRYSLLQTPVEISIQEPRKFNLLEEFIIRAGIEFSPPPTEDELASVLGLDPIFVRSTTANLQALQTLSTTSPITVTNQGRDFYAKGSVPQPPYSIQIYAVANALDGKLIFYSEPLDNVSLNLPDLAEFIKIARKINDISALEIEKIQKCIQLSGLDFHVPELGKIVTKCKALAPPQVIWKNIYLFVTFDTVEDKLRIQIRSGKKILESASKWMEVLQGKGKIPWQALCKLSNEAINIERESTLNHKNIAIESTLAKVINPAFKLRDGEIIGTFEEVLKSAKRQIIIYFPWLSQAVINQEFLTLLQKLANGGVWILIGYGISQQADAELSISPAVEKKLRAIKTPHGLPSVQFFWLGDSHVKEVIVDREIHLFGFYDWVCCGGEYLPQGESVYKVTIPQQVEEAYQFLAHRCQSYAQKRWNLALETRDVQVAAESMCVWAALGMQNIPLREIQQSNWLEILPLWLNVLLQDLMSTKILDNLVILPTALSLLSQFSGEEAFIESLQQGWRKVMTAIASHHPETALKLLSDEVWAEFLRLNIAQEDDSKDFSKSSVMFATRINGEL</sequence>